<dbReference type="RefSeq" id="WP_119704442.1">
    <property type="nucleotide sequence ID" value="NZ_JBHSOI010000002.1"/>
</dbReference>
<evidence type="ECO:0000313" key="8">
    <source>
        <dbReference type="EMBL" id="REK69844.1"/>
    </source>
</evidence>
<dbReference type="PANTHER" id="PTHR43248:SF29">
    <property type="entry name" value="TRIPEPTIDYL AMINOPEPTIDASE"/>
    <property type="match status" value="1"/>
</dbReference>
<dbReference type="InterPro" id="IPR000073">
    <property type="entry name" value="AB_hydrolase_1"/>
</dbReference>
<organism evidence="8 9">
    <name type="scientific">Aeromicrobium endophyticum</name>
    <dbReference type="NCBI Taxonomy" id="2292704"/>
    <lineage>
        <taxon>Bacteria</taxon>
        <taxon>Bacillati</taxon>
        <taxon>Actinomycetota</taxon>
        <taxon>Actinomycetes</taxon>
        <taxon>Propionibacteriales</taxon>
        <taxon>Nocardioidaceae</taxon>
        <taxon>Aeromicrobium</taxon>
    </lineage>
</organism>
<dbReference type="Pfam" id="PF08386">
    <property type="entry name" value="Abhydrolase_4"/>
    <property type="match status" value="1"/>
</dbReference>
<keyword evidence="2 5" id="KW-0732">Signal</keyword>
<evidence type="ECO:0000256" key="4">
    <source>
        <dbReference type="SAM" id="MobiDB-lite"/>
    </source>
</evidence>
<sequence length="562" mass="61570">MQKKIIGTLAAAAVATATLSGAGLSSAQAAPADEGVTIAKSSINWGTCTSARLQKAGAECAKVAVPLDWAKPRGKKIKIAISRMKHTVKKSKYQGVMLVNPGGPGGSGLSLSLLQGAIPEYRGQDVGGAYDWIGFDPRGVGESEPAVSCDPNWAGYNRPKYDPTKKVPYRTYSKKDPWPRITNAYTRACKAKNSKGILRHLTTKDVARDLNLIRQRLGASKINYYGFSYGTYLGQVFSSMFPDKVRRMVFDGTVDPRGVWYEANLSQDKAFDRNINIWFKWLAKNDSTYHLGSSKTAVRNKFYGTRDALYSNPVTAPGGVHGGSDKLGGSEWTDAFLNAGYYESTWTDLANTFSSYYNNGDVKALESAYLDASGFGDDNGYAVYLGVQCTDTSWPQSWKKWRADNQRIAKKNPFLTWSNAWYNESCRHWPAPSRTPQKINGSKVKSVLMLNETLDAATPYEGSLQVRKLFPGASLVATQGGTTHSNSLNGYACVDNKIARYLYNGKLPKRAKGNRADAYCKAIPQPSPEPVTGSAQLSSQSEKARTVLQQVRLEQQKIAAPR</sequence>
<dbReference type="InterPro" id="IPR013595">
    <property type="entry name" value="Pept_S33_TAP-like_C"/>
</dbReference>
<proteinExistence type="inferred from homology"/>
<dbReference type="Proteomes" id="UP000265581">
    <property type="component" value="Unassembled WGS sequence"/>
</dbReference>
<accession>A0A371P1L1</accession>
<evidence type="ECO:0000256" key="1">
    <source>
        <dbReference type="ARBA" id="ARBA00010088"/>
    </source>
</evidence>
<evidence type="ECO:0000256" key="3">
    <source>
        <dbReference type="ARBA" id="ARBA00022801"/>
    </source>
</evidence>
<name>A0A371P1L1_9ACTN</name>
<dbReference type="PANTHER" id="PTHR43248">
    <property type="entry name" value="2-SUCCINYL-6-HYDROXY-2,4-CYCLOHEXADIENE-1-CARBOXYLATE SYNTHASE"/>
    <property type="match status" value="1"/>
</dbReference>
<keyword evidence="3 8" id="KW-0378">Hydrolase</keyword>
<protein>
    <submittedName>
        <fullName evidence="8">Alpha/beta hydrolase</fullName>
    </submittedName>
</protein>
<dbReference type="SUPFAM" id="SSF53474">
    <property type="entry name" value="alpha/beta-Hydrolases"/>
    <property type="match status" value="1"/>
</dbReference>
<comment type="similarity">
    <text evidence="1">Belongs to the peptidase S33 family.</text>
</comment>
<feature type="compositionally biased region" description="Polar residues" evidence="4">
    <location>
        <begin position="533"/>
        <end position="545"/>
    </location>
</feature>
<evidence type="ECO:0000259" key="6">
    <source>
        <dbReference type="Pfam" id="PF00561"/>
    </source>
</evidence>
<dbReference type="InterPro" id="IPR029058">
    <property type="entry name" value="AB_hydrolase_fold"/>
</dbReference>
<dbReference type="OrthoDB" id="3930934at2"/>
<feature type="domain" description="AB hydrolase-1" evidence="6">
    <location>
        <begin position="96"/>
        <end position="300"/>
    </location>
</feature>
<dbReference type="Gene3D" id="3.40.50.1820">
    <property type="entry name" value="alpha/beta hydrolase"/>
    <property type="match status" value="1"/>
</dbReference>
<dbReference type="GO" id="GO:0016787">
    <property type="term" value="F:hydrolase activity"/>
    <property type="evidence" value="ECO:0007669"/>
    <property type="project" value="UniProtKB-KW"/>
</dbReference>
<dbReference type="Pfam" id="PF00561">
    <property type="entry name" value="Abhydrolase_1"/>
    <property type="match status" value="1"/>
</dbReference>
<dbReference type="EMBL" id="QUBR01000002">
    <property type="protein sequence ID" value="REK69844.1"/>
    <property type="molecule type" value="Genomic_DNA"/>
</dbReference>
<feature type="domain" description="Peptidase S33 tripeptidyl aminopeptidase-like C-terminal" evidence="7">
    <location>
        <begin position="417"/>
        <end position="510"/>
    </location>
</feature>
<reference evidence="8 9" key="1">
    <citation type="submission" date="2018-08" db="EMBL/GenBank/DDBJ databases">
        <title>Aeromicrobium sp. M2KJ-4, whole genome shotgun sequence.</title>
        <authorList>
            <person name="Tuo L."/>
        </authorList>
    </citation>
    <scope>NUCLEOTIDE SEQUENCE [LARGE SCALE GENOMIC DNA]</scope>
    <source>
        <strain evidence="8 9">M2KJ-4</strain>
    </source>
</reference>
<comment type="caution">
    <text evidence="8">The sequence shown here is derived from an EMBL/GenBank/DDBJ whole genome shotgun (WGS) entry which is preliminary data.</text>
</comment>
<evidence type="ECO:0000259" key="7">
    <source>
        <dbReference type="Pfam" id="PF08386"/>
    </source>
</evidence>
<feature type="region of interest" description="Disordered" evidence="4">
    <location>
        <begin position="523"/>
        <end position="545"/>
    </location>
</feature>
<feature type="chain" id="PRO_5016629886" evidence="5">
    <location>
        <begin position="30"/>
        <end position="562"/>
    </location>
</feature>
<evidence type="ECO:0000256" key="2">
    <source>
        <dbReference type="ARBA" id="ARBA00022729"/>
    </source>
</evidence>
<dbReference type="InterPro" id="IPR051601">
    <property type="entry name" value="Serine_prot/Carboxylest_S33"/>
</dbReference>
<evidence type="ECO:0000256" key="5">
    <source>
        <dbReference type="SAM" id="SignalP"/>
    </source>
</evidence>
<dbReference type="AlphaFoldDB" id="A0A371P1L1"/>
<gene>
    <name evidence="8" type="ORF">DX116_11665</name>
</gene>
<feature type="signal peptide" evidence="5">
    <location>
        <begin position="1"/>
        <end position="29"/>
    </location>
</feature>
<keyword evidence="9" id="KW-1185">Reference proteome</keyword>
<evidence type="ECO:0000313" key="9">
    <source>
        <dbReference type="Proteomes" id="UP000265581"/>
    </source>
</evidence>